<dbReference type="PANTHER" id="PTHR30404">
    <property type="entry name" value="N-ACETYLMURAMOYL-L-ALANINE AMIDASE"/>
    <property type="match status" value="1"/>
</dbReference>
<dbReference type="InterPro" id="IPR014234">
    <property type="entry name" value="Spore_CwlD"/>
</dbReference>
<reference evidence="4" key="1">
    <citation type="submission" date="2021-03" db="EMBL/GenBank/DDBJ databases">
        <title>Taxonomic study of Clostridium polyendosporum from meadow-gley soil under rice.</title>
        <authorList>
            <person name="Kobayashi H."/>
            <person name="Tanizawa Y."/>
            <person name="Yagura M."/>
        </authorList>
    </citation>
    <scope>NUCLEOTIDE SEQUENCE</scope>
    <source>
        <strain evidence="4">JCM 30710</strain>
    </source>
</reference>
<evidence type="ECO:0000313" key="4">
    <source>
        <dbReference type="EMBL" id="GIM29929.1"/>
    </source>
</evidence>
<feature type="signal peptide" evidence="2">
    <location>
        <begin position="1"/>
        <end position="24"/>
    </location>
</feature>
<feature type="chain" id="PRO_5037915989" evidence="2">
    <location>
        <begin position="25"/>
        <end position="234"/>
    </location>
</feature>
<dbReference type="GO" id="GO:0008745">
    <property type="term" value="F:N-acetylmuramoyl-L-alanine amidase activity"/>
    <property type="evidence" value="ECO:0007669"/>
    <property type="project" value="InterPro"/>
</dbReference>
<dbReference type="CDD" id="cd02696">
    <property type="entry name" value="MurNAc-LAA"/>
    <property type="match status" value="1"/>
</dbReference>
<dbReference type="SUPFAM" id="SSF53187">
    <property type="entry name" value="Zn-dependent exopeptidases"/>
    <property type="match status" value="1"/>
</dbReference>
<dbReference type="InterPro" id="IPR050695">
    <property type="entry name" value="N-acetylmuramoyl_amidase_3"/>
</dbReference>
<feature type="domain" description="MurNAc-LAA" evidence="3">
    <location>
        <begin position="110"/>
        <end position="223"/>
    </location>
</feature>
<keyword evidence="5" id="KW-1185">Reference proteome</keyword>
<comment type="caution">
    <text evidence="4">The sequence shown here is derived from an EMBL/GenBank/DDBJ whole genome shotgun (WGS) entry which is preliminary data.</text>
</comment>
<dbReference type="GO" id="GO:0030288">
    <property type="term" value="C:outer membrane-bounded periplasmic space"/>
    <property type="evidence" value="ECO:0007669"/>
    <property type="project" value="TreeGrafter"/>
</dbReference>
<dbReference type="PANTHER" id="PTHR30404:SF0">
    <property type="entry name" value="N-ACETYLMURAMOYL-L-ALANINE AMIDASE AMIC"/>
    <property type="match status" value="1"/>
</dbReference>
<dbReference type="Gene3D" id="3.40.630.40">
    <property type="entry name" value="Zn-dependent exopeptidases"/>
    <property type="match status" value="1"/>
</dbReference>
<dbReference type="NCBIfam" id="TIGR02883">
    <property type="entry name" value="spore_cwlD"/>
    <property type="match status" value="1"/>
</dbReference>
<evidence type="ECO:0000256" key="2">
    <source>
        <dbReference type="SAM" id="SignalP"/>
    </source>
</evidence>
<keyword evidence="1" id="KW-0378">Hydrolase</keyword>
<dbReference type="GO" id="GO:0009253">
    <property type="term" value="P:peptidoglycan catabolic process"/>
    <property type="evidence" value="ECO:0007669"/>
    <property type="project" value="InterPro"/>
</dbReference>
<evidence type="ECO:0000259" key="3">
    <source>
        <dbReference type="SMART" id="SM00646"/>
    </source>
</evidence>
<dbReference type="InterPro" id="IPR002508">
    <property type="entry name" value="MurNAc-LAA_cat"/>
</dbReference>
<proteinExistence type="predicted"/>
<gene>
    <name evidence="4" type="primary">cwlD</name>
    <name evidence="4" type="ORF">CPJCM30710_25950</name>
</gene>
<dbReference type="AlphaFoldDB" id="A0A919S1W4"/>
<dbReference type="RefSeq" id="WP_212904613.1">
    <property type="nucleotide sequence ID" value="NZ_BOPZ01000024.1"/>
</dbReference>
<sequence>MKGKAKFALVCCLILMINSLKVLADVKHRTDEKEKKIILIDPGHGGIDGGAKSKSGIIEKDINLSISKKLKEALIKEGYIVYMTREDDIGLYDKGKTLKEKKVQDLSKRVKMKEDTKCHIFISIHQNMFPQTKCHGAQVWHAAGEESKLLADIIQGSLRENVDNENKRLTKPAGDQYRILREGSPCASVLVECGFLSNQNEGNMLKDEQYQQKIAEAITKGVVEYCKQKKAGEN</sequence>
<accession>A0A919S1W4</accession>
<dbReference type="Proteomes" id="UP000679179">
    <property type="component" value="Unassembled WGS sequence"/>
</dbReference>
<organism evidence="4 5">
    <name type="scientific">Clostridium polyendosporum</name>
    <dbReference type="NCBI Taxonomy" id="69208"/>
    <lineage>
        <taxon>Bacteria</taxon>
        <taxon>Bacillati</taxon>
        <taxon>Bacillota</taxon>
        <taxon>Clostridia</taxon>
        <taxon>Eubacteriales</taxon>
        <taxon>Clostridiaceae</taxon>
        <taxon>Clostridium</taxon>
    </lineage>
</organism>
<dbReference type="Pfam" id="PF01520">
    <property type="entry name" value="Amidase_3"/>
    <property type="match status" value="1"/>
</dbReference>
<protein>
    <submittedName>
        <fullName evidence="4">N-acetylmuramoyl-L-alanine amidase CwlD</fullName>
    </submittedName>
</protein>
<keyword evidence="2" id="KW-0732">Signal</keyword>
<evidence type="ECO:0000256" key="1">
    <source>
        <dbReference type="ARBA" id="ARBA00022801"/>
    </source>
</evidence>
<name>A0A919S1W4_9CLOT</name>
<dbReference type="SMART" id="SM00646">
    <property type="entry name" value="Ami_3"/>
    <property type="match status" value="1"/>
</dbReference>
<dbReference type="EMBL" id="BOPZ01000024">
    <property type="protein sequence ID" value="GIM29929.1"/>
    <property type="molecule type" value="Genomic_DNA"/>
</dbReference>
<evidence type="ECO:0000313" key="5">
    <source>
        <dbReference type="Proteomes" id="UP000679179"/>
    </source>
</evidence>